<keyword evidence="2" id="KW-1185">Reference proteome</keyword>
<evidence type="ECO:0000313" key="2">
    <source>
        <dbReference type="Proteomes" id="UP000886523"/>
    </source>
</evidence>
<dbReference type="SUPFAM" id="SSF50370">
    <property type="entry name" value="Ricin B-like lectins"/>
    <property type="match status" value="1"/>
</dbReference>
<dbReference type="CDD" id="cd23422">
    <property type="entry name" value="beta-trefoil_Ricin_MPL_CNL"/>
    <property type="match status" value="1"/>
</dbReference>
<dbReference type="Gene3D" id="2.80.10.50">
    <property type="match status" value="1"/>
</dbReference>
<sequence length="158" mass="17767">MSREALLQISVGIRIRSGLHLFDYVSSLIVLNVHDVVGFPINKGPNEQWTLEDAGDGFFRIKNGTGKYLSFDGEAKNGTHIICNSHERTWKITQEDDHKEGATTGTPFFPFSVSFLTILHPGTNLYLELEGGKSTPRTPIRLWEKTGGKNQAWFFRSL</sequence>
<evidence type="ECO:0000313" key="1">
    <source>
        <dbReference type="EMBL" id="KAF9511066.1"/>
    </source>
</evidence>
<accession>A0A9P6AUF4</accession>
<dbReference type="InterPro" id="IPR035992">
    <property type="entry name" value="Ricin_B-like_lectins"/>
</dbReference>
<dbReference type="Proteomes" id="UP000886523">
    <property type="component" value="Unassembled WGS sequence"/>
</dbReference>
<comment type="caution">
    <text evidence="1">The sequence shown here is derived from an EMBL/GenBank/DDBJ whole genome shotgun (WGS) entry which is preliminary data.</text>
</comment>
<dbReference type="OrthoDB" id="2131701at2759"/>
<dbReference type="AlphaFoldDB" id="A0A9P6AUF4"/>
<gene>
    <name evidence="1" type="ORF">BS47DRAFT_1364133</name>
</gene>
<name>A0A9P6AUF4_9AGAM</name>
<reference evidence="1" key="1">
    <citation type="journal article" date="2020" name="Nat. Commun.">
        <title>Large-scale genome sequencing of mycorrhizal fungi provides insights into the early evolution of symbiotic traits.</title>
        <authorList>
            <person name="Miyauchi S."/>
            <person name="Kiss E."/>
            <person name="Kuo A."/>
            <person name="Drula E."/>
            <person name="Kohler A."/>
            <person name="Sanchez-Garcia M."/>
            <person name="Morin E."/>
            <person name="Andreopoulos B."/>
            <person name="Barry K.W."/>
            <person name="Bonito G."/>
            <person name="Buee M."/>
            <person name="Carver A."/>
            <person name="Chen C."/>
            <person name="Cichocki N."/>
            <person name="Clum A."/>
            <person name="Culley D."/>
            <person name="Crous P.W."/>
            <person name="Fauchery L."/>
            <person name="Girlanda M."/>
            <person name="Hayes R.D."/>
            <person name="Keri Z."/>
            <person name="LaButti K."/>
            <person name="Lipzen A."/>
            <person name="Lombard V."/>
            <person name="Magnuson J."/>
            <person name="Maillard F."/>
            <person name="Murat C."/>
            <person name="Nolan M."/>
            <person name="Ohm R.A."/>
            <person name="Pangilinan J."/>
            <person name="Pereira M.F."/>
            <person name="Perotto S."/>
            <person name="Peter M."/>
            <person name="Pfister S."/>
            <person name="Riley R."/>
            <person name="Sitrit Y."/>
            <person name="Stielow J.B."/>
            <person name="Szollosi G."/>
            <person name="Zifcakova L."/>
            <person name="Stursova M."/>
            <person name="Spatafora J.W."/>
            <person name="Tedersoo L."/>
            <person name="Vaario L.M."/>
            <person name="Yamada A."/>
            <person name="Yan M."/>
            <person name="Wang P."/>
            <person name="Xu J."/>
            <person name="Bruns T."/>
            <person name="Baldrian P."/>
            <person name="Vilgalys R."/>
            <person name="Dunand C."/>
            <person name="Henrissat B."/>
            <person name="Grigoriev I.V."/>
            <person name="Hibbett D."/>
            <person name="Nagy L.G."/>
            <person name="Martin F.M."/>
        </authorList>
    </citation>
    <scope>NUCLEOTIDE SEQUENCE</scope>
    <source>
        <strain evidence="1">UP504</strain>
    </source>
</reference>
<proteinExistence type="predicted"/>
<dbReference type="EMBL" id="MU129006">
    <property type="protein sequence ID" value="KAF9511066.1"/>
    <property type="molecule type" value="Genomic_DNA"/>
</dbReference>
<protein>
    <submittedName>
        <fullName evidence="1">Carbohydrate-binding module family 13 protein</fullName>
    </submittedName>
</protein>
<organism evidence="1 2">
    <name type="scientific">Hydnum rufescens UP504</name>
    <dbReference type="NCBI Taxonomy" id="1448309"/>
    <lineage>
        <taxon>Eukaryota</taxon>
        <taxon>Fungi</taxon>
        <taxon>Dikarya</taxon>
        <taxon>Basidiomycota</taxon>
        <taxon>Agaricomycotina</taxon>
        <taxon>Agaricomycetes</taxon>
        <taxon>Cantharellales</taxon>
        <taxon>Hydnaceae</taxon>
        <taxon>Hydnum</taxon>
    </lineage>
</organism>
<dbReference type="PROSITE" id="PS50231">
    <property type="entry name" value="RICIN_B_LECTIN"/>
    <property type="match status" value="1"/>
</dbReference>